<dbReference type="STRING" id="1247936.BN2475_30020"/>
<keyword evidence="2" id="KW-1185">Reference proteome</keyword>
<dbReference type="EMBL" id="CYGX02000003">
    <property type="protein sequence ID" value="SIT34957.1"/>
    <property type="molecule type" value="Genomic_DNA"/>
</dbReference>
<name>A0A1N7RJT0_9BURK</name>
<evidence type="ECO:0000313" key="1">
    <source>
        <dbReference type="EMBL" id="SIT34957.1"/>
    </source>
</evidence>
<sequence>MERPWHGLDPSPHLGAYCISIQYFLSYGLTHLTTRAHGASHEPHSNRTVFCRLASCGARTAASRRRAEADRVD</sequence>
<organism evidence="1 2">
    <name type="scientific">Paraburkholderia ribeironis</name>
    <dbReference type="NCBI Taxonomy" id="1247936"/>
    <lineage>
        <taxon>Bacteria</taxon>
        <taxon>Pseudomonadati</taxon>
        <taxon>Pseudomonadota</taxon>
        <taxon>Betaproteobacteria</taxon>
        <taxon>Burkholderiales</taxon>
        <taxon>Burkholderiaceae</taxon>
        <taxon>Paraburkholderia</taxon>
    </lineage>
</organism>
<dbReference type="Proteomes" id="UP000187012">
    <property type="component" value="Unassembled WGS sequence"/>
</dbReference>
<proteinExistence type="predicted"/>
<gene>
    <name evidence="1" type="ORF">BN2475_30020</name>
</gene>
<accession>A0A1N7RJT0</accession>
<dbReference type="AlphaFoldDB" id="A0A1N7RJT0"/>
<evidence type="ECO:0000313" key="2">
    <source>
        <dbReference type="Proteomes" id="UP000187012"/>
    </source>
</evidence>
<reference evidence="1 2" key="1">
    <citation type="submission" date="2016-12" db="EMBL/GenBank/DDBJ databases">
        <authorList>
            <person name="Song W.-J."/>
            <person name="Kurnit D.M."/>
        </authorList>
    </citation>
    <scope>NUCLEOTIDE SEQUENCE [LARGE SCALE GENOMIC DNA]</scope>
    <source>
        <strain evidence="1 2">STM7296</strain>
    </source>
</reference>
<protein>
    <submittedName>
        <fullName evidence="1">Uncharacterized protein</fullName>
    </submittedName>
</protein>